<evidence type="ECO:0000256" key="1">
    <source>
        <dbReference type="SAM" id="Coils"/>
    </source>
</evidence>
<sequence>APVIDQNELTGEAPRSIARSQAIAFAKEREEQAAREAALNAPKPFVPLEIQYTEEGSGEGPEVQLDFSAATKARDPEAGAPFEHSSKAGGFAAAEVKDGVDEISEPGVYQVSFGGVHHARPFDEGDDFERSTFGSGFAAARTVYSSGMVNTAVAPGAEAQAAEADELEDEVETSAAEAETLISEAVEVAEDAASAELPDEADAADEADDFAADAEAEAEIEAEEEAEADAEEEAESAAAEESAEDEDDTEAAVEVVEIEAEKPAHRAPHKPLQF</sequence>
<feature type="coiled-coil region" evidence="1">
    <location>
        <begin position="157"/>
        <end position="184"/>
    </location>
</feature>
<evidence type="ECO:0000256" key="2">
    <source>
        <dbReference type="SAM" id="MobiDB-lite"/>
    </source>
</evidence>
<dbReference type="Proteomes" id="UP000823631">
    <property type="component" value="Unassembled WGS sequence"/>
</dbReference>
<dbReference type="EMBL" id="JADINH010000061">
    <property type="protein sequence ID" value="MBO8415350.1"/>
    <property type="molecule type" value="Genomic_DNA"/>
</dbReference>
<gene>
    <name evidence="3" type="ORF">IAB19_03090</name>
</gene>
<feature type="non-terminal residue" evidence="3">
    <location>
        <position position="1"/>
    </location>
</feature>
<organism evidence="3 4">
    <name type="scientific">Candidatus Avisuccinivibrio stercorigallinarum</name>
    <dbReference type="NCBI Taxonomy" id="2840704"/>
    <lineage>
        <taxon>Bacteria</taxon>
        <taxon>Pseudomonadati</taxon>
        <taxon>Pseudomonadota</taxon>
        <taxon>Gammaproteobacteria</taxon>
        <taxon>Aeromonadales</taxon>
        <taxon>Succinivibrionaceae</taxon>
        <taxon>Succinivibrionaceae incertae sedis</taxon>
        <taxon>Candidatus Avisuccinivibrio</taxon>
    </lineage>
</organism>
<comment type="caution">
    <text evidence="3">The sequence shown here is derived from an EMBL/GenBank/DDBJ whole genome shotgun (WGS) entry which is preliminary data.</text>
</comment>
<reference evidence="3" key="2">
    <citation type="journal article" date="2021" name="PeerJ">
        <title>Extensive microbial diversity within the chicken gut microbiome revealed by metagenomics and culture.</title>
        <authorList>
            <person name="Gilroy R."/>
            <person name="Ravi A."/>
            <person name="Getino M."/>
            <person name="Pursley I."/>
            <person name="Horton D.L."/>
            <person name="Alikhan N.F."/>
            <person name="Baker D."/>
            <person name="Gharbi K."/>
            <person name="Hall N."/>
            <person name="Watson M."/>
            <person name="Adriaenssens E.M."/>
            <person name="Foster-Nyarko E."/>
            <person name="Jarju S."/>
            <person name="Secka A."/>
            <person name="Antonio M."/>
            <person name="Oren A."/>
            <person name="Chaudhuri R.R."/>
            <person name="La Ragione R."/>
            <person name="Hildebrand F."/>
            <person name="Pallen M.J."/>
        </authorList>
    </citation>
    <scope>NUCLEOTIDE SEQUENCE</scope>
    <source>
        <strain evidence="3">17213</strain>
    </source>
</reference>
<name>A0A9D9DBC3_9GAMM</name>
<feature type="compositionally biased region" description="Acidic residues" evidence="2">
    <location>
        <begin position="197"/>
        <end position="235"/>
    </location>
</feature>
<feature type="region of interest" description="Disordered" evidence="2">
    <location>
        <begin position="190"/>
        <end position="274"/>
    </location>
</feature>
<reference evidence="3" key="1">
    <citation type="submission" date="2020-10" db="EMBL/GenBank/DDBJ databases">
        <authorList>
            <person name="Gilroy R."/>
        </authorList>
    </citation>
    <scope>NUCLEOTIDE SEQUENCE</scope>
    <source>
        <strain evidence="3">17213</strain>
    </source>
</reference>
<keyword evidence="1" id="KW-0175">Coiled coil</keyword>
<evidence type="ECO:0000313" key="3">
    <source>
        <dbReference type="EMBL" id="MBO8415350.1"/>
    </source>
</evidence>
<dbReference type="AlphaFoldDB" id="A0A9D9DBC3"/>
<evidence type="ECO:0000313" key="4">
    <source>
        <dbReference type="Proteomes" id="UP000823631"/>
    </source>
</evidence>
<feature type="compositionally biased region" description="Acidic residues" evidence="2">
    <location>
        <begin position="241"/>
        <end position="251"/>
    </location>
</feature>
<proteinExistence type="predicted"/>
<protein>
    <submittedName>
        <fullName evidence="3">Uncharacterized protein</fullName>
    </submittedName>
</protein>
<feature type="compositionally biased region" description="Basic residues" evidence="2">
    <location>
        <begin position="265"/>
        <end position="274"/>
    </location>
</feature>
<accession>A0A9D9DBC3</accession>